<dbReference type="GO" id="GO:0016620">
    <property type="term" value="F:oxidoreductase activity, acting on the aldehyde or oxo group of donors, NAD or NADP as acceptor"/>
    <property type="evidence" value="ECO:0007669"/>
    <property type="project" value="InterPro"/>
</dbReference>
<dbReference type="Gene3D" id="3.40.309.10">
    <property type="entry name" value="Aldehyde Dehydrogenase, Chain A, domain 2"/>
    <property type="match status" value="1"/>
</dbReference>
<gene>
    <name evidence="5" type="ORF">E4099_11255</name>
</gene>
<organism evidence="5 6">
    <name type="scientific">Streptomyces palmae</name>
    <dbReference type="NCBI Taxonomy" id="1701085"/>
    <lineage>
        <taxon>Bacteria</taxon>
        <taxon>Bacillati</taxon>
        <taxon>Actinomycetota</taxon>
        <taxon>Actinomycetes</taxon>
        <taxon>Kitasatosporales</taxon>
        <taxon>Streptomycetaceae</taxon>
        <taxon>Streptomyces</taxon>
    </lineage>
</organism>
<comment type="caution">
    <text evidence="5">The sequence shown here is derived from an EMBL/GenBank/DDBJ whole genome shotgun (WGS) entry which is preliminary data.</text>
</comment>
<dbReference type="InterPro" id="IPR029510">
    <property type="entry name" value="Ald_DH_CS_GLU"/>
</dbReference>
<sequence>MTASGSEASAAGIVSLNPADSTPVGTFPVDDEQAVRRKVARAREAAAWWDRIGHDGRRARLLAWRRTMAQRLPEILDLLERENGKVRADAAVEMAAALTHVSWSARHARKVLSRRRVPSGLLMLNQWSTLEYRPYGVIGVIGPWNYPVHTPIGSIAYALAAGNAVVFKPSEYTPAIGEWLVDTFEEAVPARSVLQLCTGDGSTGAALCTSGVDKVAFTGSPGTGARVLAACAPSLTPVLLELGGKDAMVVAADADVPAAVEAALWGGCSNAGQSCAGIERVYVADPVYDRFLDRLTERAREIAAGTDFGPITMPGQVEIIRRHIEDALARGGRAVVGGPESVQPPYVTGPVILAEVPEDSAAVREETFGPVLVVNRVADAAEGVARANDSAYGLGSAVFARRGARELAGRMRAGMVSVNDVLSFPAVPALPFGGRGGSGFGRIHGADGLREFAVPTAVTRKLFNAPLAVSTFARGTRDIPRLERLVSFLNSR</sequence>
<dbReference type="CDD" id="cd07099">
    <property type="entry name" value="ALDH_DDALDH"/>
    <property type="match status" value="1"/>
</dbReference>
<dbReference type="OrthoDB" id="6882680at2"/>
<dbReference type="PANTHER" id="PTHR11699">
    <property type="entry name" value="ALDEHYDE DEHYDROGENASE-RELATED"/>
    <property type="match status" value="1"/>
</dbReference>
<dbReference type="Pfam" id="PF00171">
    <property type="entry name" value="Aldedh"/>
    <property type="match status" value="1"/>
</dbReference>
<dbReference type="AlphaFoldDB" id="A0A4Z0H8B7"/>
<dbReference type="InterPro" id="IPR016161">
    <property type="entry name" value="Ald_DH/histidinol_DH"/>
</dbReference>
<dbReference type="Proteomes" id="UP000297948">
    <property type="component" value="Unassembled WGS sequence"/>
</dbReference>
<proteinExistence type="inferred from homology"/>
<comment type="similarity">
    <text evidence="3">Belongs to the aldehyde dehydrogenase family.</text>
</comment>
<evidence type="ECO:0000259" key="4">
    <source>
        <dbReference type="Pfam" id="PF00171"/>
    </source>
</evidence>
<evidence type="ECO:0000313" key="5">
    <source>
        <dbReference type="EMBL" id="TGB12359.1"/>
    </source>
</evidence>
<dbReference type="Gene3D" id="3.40.605.10">
    <property type="entry name" value="Aldehyde Dehydrogenase, Chain A, domain 1"/>
    <property type="match status" value="1"/>
</dbReference>
<feature type="domain" description="Aldehyde dehydrogenase" evidence="4">
    <location>
        <begin position="13"/>
        <end position="454"/>
    </location>
</feature>
<keyword evidence="6" id="KW-1185">Reference proteome</keyword>
<dbReference type="InterPro" id="IPR015590">
    <property type="entry name" value="Aldehyde_DH_dom"/>
</dbReference>
<dbReference type="EMBL" id="SRID01000077">
    <property type="protein sequence ID" value="TGB12359.1"/>
    <property type="molecule type" value="Genomic_DNA"/>
</dbReference>
<reference evidence="5 6" key="1">
    <citation type="submission" date="2019-03" db="EMBL/GenBank/DDBJ databases">
        <authorList>
            <person name="Gonzalez-Pimentel J.L."/>
        </authorList>
    </citation>
    <scope>NUCLEOTIDE SEQUENCE [LARGE SCALE GENOMIC DNA]</scope>
    <source>
        <strain evidence="5 6">JCM 31289</strain>
    </source>
</reference>
<name>A0A4Z0H8B7_9ACTN</name>
<keyword evidence="1 3" id="KW-0560">Oxidoreductase</keyword>
<dbReference type="SUPFAM" id="SSF53720">
    <property type="entry name" value="ALDH-like"/>
    <property type="match status" value="1"/>
</dbReference>
<dbReference type="RefSeq" id="WP_135338854.1">
    <property type="nucleotide sequence ID" value="NZ_JBHLTX010000013.1"/>
</dbReference>
<dbReference type="InterPro" id="IPR016163">
    <property type="entry name" value="Ald_DH_C"/>
</dbReference>
<evidence type="ECO:0000256" key="3">
    <source>
        <dbReference type="RuleBase" id="RU003345"/>
    </source>
</evidence>
<protein>
    <submittedName>
        <fullName evidence="5">Aldehyde dehydrogenase family protein</fullName>
    </submittedName>
</protein>
<dbReference type="InterPro" id="IPR016162">
    <property type="entry name" value="Ald_DH_N"/>
</dbReference>
<evidence type="ECO:0000313" key="6">
    <source>
        <dbReference type="Proteomes" id="UP000297948"/>
    </source>
</evidence>
<feature type="active site" evidence="2">
    <location>
        <position position="241"/>
    </location>
</feature>
<accession>A0A4Z0H8B7</accession>
<evidence type="ECO:0000256" key="1">
    <source>
        <dbReference type="ARBA" id="ARBA00023002"/>
    </source>
</evidence>
<dbReference type="PROSITE" id="PS00687">
    <property type="entry name" value="ALDEHYDE_DEHYDR_GLU"/>
    <property type="match status" value="1"/>
</dbReference>
<evidence type="ECO:0000256" key="2">
    <source>
        <dbReference type="PROSITE-ProRule" id="PRU10007"/>
    </source>
</evidence>